<feature type="compositionally biased region" description="Polar residues" evidence="1">
    <location>
        <begin position="10"/>
        <end position="19"/>
    </location>
</feature>
<feature type="non-terminal residue" evidence="2">
    <location>
        <position position="1"/>
    </location>
</feature>
<feature type="compositionally biased region" description="Polar residues" evidence="1">
    <location>
        <begin position="73"/>
        <end position="90"/>
    </location>
</feature>
<feature type="region of interest" description="Disordered" evidence="1">
    <location>
        <begin position="1"/>
        <end position="29"/>
    </location>
</feature>
<organism evidence="2 3">
    <name type="scientific">Rhodomicrobium udaipurense</name>
    <dbReference type="NCBI Taxonomy" id="1202716"/>
    <lineage>
        <taxon>Bacteria</taxon>
        <taxon>Pseudomonadati</taxon>
        <taxon>Pseudomonadota</taxon>
        <taxon>Alphaproteobacteria</taxon>
        <taxon>Hyphomicrobiales</taxon>
        <taxon>Hyphomicrobiaceae</taxon>
        <taxon>Rhodomicrobium</taxon>
    </lineage>
</organism>
<sequence>SDRPAFISGSAKSQGSTGETAKGTAGDNQLQSIAKQVSASLRPTDVAPKNVASLLNNLKNSSGIKAGGIFKDNGNSGSFNPISLNNQTHHLSLPKH</sequence>
<dbReference type="AlphaFoldDB" id="A0A8I1GG10"/>
<comment type="caution">
    <text evidence="2">The sequence shown here is derived from an EMBL/GenBank/DDBJ whole genome shotgun (WGS) entry which is preliminary data.</text>
</comment>
<accession>A0A8I1GG10</accession>
<name>A0A8I1GG10_9HYPH</name>
<evidence type="ECO:0000313" key="3">
    <source>
        <dbReference type="Proteomes" id="UP000623250"/>
    </source>
</evidence>
<evidence type="ECO:0000256" key="1">
    <source>
        <dbReference type="SAM" id="MobiDB-lite"/>
    </source>
</evidence>
<reference evidence="2 3" key="1">
    <citation type="submission" date="2020-12" db="EMBL/GenBank/DDBJ databases">
        <title>Revised draft genomes of Rhodomicrobium vannielii ATCC 17100 and Rhodomicrobium udaipurense JA643.</title>
        <authorList>
            <person name="Conners E.M."/>
            <person name="Davenport E.J."/>
            <person name="Bose A."/>
        </authorList>
    </citation>
    <scope>NUCLEOTIDE SEQUENCE [LARGE SCALE GENOMIC DNA]</scope>
    <source>
        <strain evidence="2 3">JA643</strain>
    </source>
</reference>
<proteinExistence type="predicted"/>
<evidence type="ECO:0000313" key="2">
    <source>
        <dbReference type="EMBL" id="MBJ7544154.1"/>
    </source>
</evidence>
<feature type="region of interest" description="Disordered" evidence="1">
    <location>
        <begin position="62"/>
        <end position="96"/>
    </location>
</feature>
<keyword evidence="3" id="KW-1185">Reference proteome</keyword>
<dbReference type="Proteomes" id="UP000623250">
    <property type="component" value="Unassembled WGS sequence"/>
</dbReference>
<gene>
    <name evidence="2" type="ORF">JDN41_11420</name>
</gene>
<protein>
    <submittedName>
        <fullName evidence="2">Uncharacterized protein</fullName>
    </submittedName>
</protein>
<dbReference type="EMBL" id="JAEMUK010000056">
    <property type="protein sequence ID" value="MBJ7544154.1"/>
    <property type="molecule type" value="Genomic_DNA"/>
</dbReference>